<feature type="transmembrane region" description="Helical" evidence="1">
    <location>
        <begin position="7"/>
        <end position="29"/>
    </location>
</feature>
<dbReference type="Pfam" id="PF04020">
    <property type="entry name" value="Phage_holin_4_2"/>
    <property type="match status" value="1"/>
</dbReference>
<feature type="transmembrane region" description="Helical" evidence="1">
    <location>
        <begin position="64"/>
        <end position="87"/>
    </location>
</feature>
<dbReference type="HOGENOM" id="CLU_120441_0_0_11"/>
<dbReference type="KEGG" id="sna:Snas_2213"/>
<keyword evidence="1" id="KW-1133">Transmembrane helix</keyword>
<feature type="transmembrane region" description="Helical" evidence="1">
    <location>
        <begin position="35"/>
        <end position="52"/>
    </location>
</feature>
<keyword evidence="1" id="KW-0472">Membrane</keyword>
<gene>
    <name evidence="2" type="ordered locus">Snas_2213</name>
</gene>
<dbReference type="OrthoDB" id="9810847at2"/>
<dbReference type="PANTHER" id="PTHR37309">
    <property type="entry name" value="SLR0284 PROTEIN"/>
    <property type="match status" value="1"/>
</dbReference>
<evidence type="ECO:0000256" key="1">
    <source>
        <dbReference type="SAM" id="Phobius"/>
    </source>
</evidence>
<feature type="transmembrane region" description="Helical" evidence="1">
    <location>
        <begin position="99"/>
        <end position="120"/>
    </location>
</feature>
<dbReference type="EMBL" id="CP001778">
    <property type="protein sequence ID" value="ADD41904.1"/>
    <property type="molecule type" value="Genomic_DNA"/>
</dbReference>
<sequence>MQFLLRVLIYAVALWVTSLVVSGIHITAVTKLRDLGTLLLVALIFSLVNGFIKPIVQMLGCALYILTLGLFALVANALLFLLTEWFAELLHLPFRIDGFWAAFWGAIVMSIVSWVLSLVLPGGGKKSDA</sequence>
<accession>D3Q237</accession>
<dbReference type="PANTHER" id="PTHR37309:SF1">
    <property type="entry name" value="SLR0284 PROTEIN"/>
    <property type="match status" value="1"/>
</dbReference>
<proteinExistence type="predicted"/>
<reference evidence="2 3" key="1">
    <citation type="journal article" date="2009" name="Stand. Genomic Sci.">
        <title>Complete genome sequence of Stackebrandtia nassauensis type strain (LLR-40K-21).</title>
        <authorList>
            <person name="Munk C."/>
            <person name="Lapidus A."/>
            <person name="Copeland A."/>
            <person name="Jando M."/>
            <person name="Mayilraj S."/>
            <person name="Glavina Del Rio T."/>
            <person name="Nolan M."/>
            <person name="Chen F."/>
            <person name="Lucas S."/>
            <person name="Tice H."/>
            <person name="Cheng J.F."/>
            <person name="Han C."/>
            <person name="Detter J.C."/>
            <person name="Bruce D."/>
            <person name="Goodwin L."/>
            <person name="Chain P."/>
            <person name="Pitluck S."/>
            <person name="Goker M."/>
            <person name="Ovchinikova G."/>
            <person name="Pati A."/>
            <person name="Ivanova N."/>
            <person name="Mavromatis K."/>
            <person name="Chen A."/>
            <person name="Palaniappan K."/>
            <person name="Land M."/>
            <person name="Hauser L."/>
            <person name="Chang Y.J."/>
            <person name="Jeffries C.D."/>
            <person name="Bristow J."/>
            <person name="Eisen J.A."/>
            <person name="Markowitz V."/>
            <person name="Hugenholtz P."/>
            <person name="Kyrpides N.C."/>
            <person name="Klenk H.P."/>
        </authorList>
    </citation>
    <scope>NUCLEOTIDE SEQUENCE [LARGE SCALE GENOMIC DNA]</scope>
    <source>
        <strain evidence="3">DSM 44728 / CIP 108903 / NRRL B-16338 / NBRC 102104 / LLR-40K-21</strain>
    </source>
</reference>
<protein>
    <recommendedName>
        <fullName evidence="4">Phage holin family protein</fullName>
    </recommendedName>
</protein>
<evidence type="ECO:0000313" key="2">
    <source>
        <dbReference type="EMBL" id="ADD41904.1"/>
    </source>
</evidence>
<evidence type="ECO:0000313" key="3">
    <source>
        <dbReference type="Proteomes" id="UP000000844"/>
    </source>
</evidence>
<evidence type="ECO:0008006" key="4">
    <source>
        <dbReference type="Google" id="ProtNLM"/>
    </source>
</evidence>
<dbReference type="RefSeq" id="WP_013017475.1">
    <property type="nucleotide sequence ID" value="NC_013947.1"/>
</dbReference>
<dbReference type="InterPro" id="IPR007165">
    <property type="entry name" value="Phage_holin_4_2"/>
</dbReference>
<organism evidence="2 3">
    <name type="scientific">Stackebrandtia nassauensis (strain DSM 44728 / CIP 108903 / NRRL B-16338 / NBRC 102104 / LLR-40K-21)</name>
    <dbReference type="NCBI Taxonomy" id="446470"/>
    <lineage>
        <taxon>Bacteria</taxon>
        <taxon>Bacillati</taxon>
        <taxon>Actinomycetota</taxon>
        <taxon>Actinomycetes</taxon>
        <taxon>Glycomycetales</taxon>
        <taxon>Glycomycetaceae</taxon>
        <taxon>Stackebrandtia</taxon>
    </lineage>
</organism>
<dbReference type="STRING" id="446470.Snas_2213"/>
<keyword evidence="1" id="KW-0812">Transmembrane</keyword>
<dbReference type="Proteomes" id="UP000000844">
    <property type="component" value="Chromosome"/>
</dbReference>
<dbReference type="AlphaFoldDB" id="D3Q237"/>
<name>D3Q237_STANL</name>
<keyword evidence="3" id="KW-1185">Reference proteome</keyword>
<dbReference type="eggNOG" id="COG1950">
    <property type="taxonomic scope" value="Bacteria"/>
</dbReference>